<dbReference type="InterPro" id="IPR009003">
    <property type="entry name" value="Peptidase_S1_PA"/>
</dbReference>
<dbReference type="GO" id="GO:0006508">
    <property type="term" value="P:proteolysis"/>
    <property type="evidence" value="ECO:0007669"/>
    <property type="project" value="UniProtKB-KW"/>
</dbReference>
<organism evidence="3 4">
    <name type="scientific">Halobacillus shinanisalinarum</name>
    <dbReference type="NCBI Taxonomy" id="2932258"/>
    <lineage>
        <taxon>Bacteria</taxon>
        <taxon>Bacillati</taxon>
        <taxon>Bacillota</taxon>
        <taxon>Bacilli</taxon>
        <taxon>Bacillales</taxon>
        <taxon>Bacillaceae</taxon>
        <taxon>Halobacillus</taxon>
    </lineage>
</organism>
<proteinExistence type="predicted"/>
<name>A0ABY4GXC7_9BACI</name>
<dbReference type="GO" id="GO:0008233">
    <property type="term" value="F:peptidase activity"/>
    <property type="evidence" value="ECO:0007669"/>
    <property type="project" value="UniProtKB-KW"/>
</dbReference>
<keyword evidence="1" id="KW-0378">Hydrolase</keyword>
<dbReference type="Gene3D" id="2.40.10.120">
    <property type="match status" value="1"/>
</dbReference>
<dbReference type="PRINTS" id="PR00834">
    <property type="entry name" value="PROTEASES2C"/>
</dbReference>
<gene>
    <name evidence="3" type="ORF">MUO14_19965</name>
</gene>
<keyword evidence="1" id="KW-0720">Serine protease</keyword>
<keyword evidence="2" id="KW-0812">Transmembrane</keyword>
<dbReference type="Proteomes" id="UP000831880">
    <property type="component" value="Chromosome"/>
</dbReference>
<evidence type="ECO:0000313" key="4">
    <source>
        <dbReference type="Proteomes" id="UP000831880"/>
    </source>
</evidence>
<feature type="transmembrane region" description="Helical" evidence="2">
    <location>
        <begin position="57"/>
        <end position="78"/>
    </location>
</feature>
<keyword evidence="2" id="KW-1133">Transmembrane helix</keyword>
<dbReference type="PANTHER" id="PTHR43019:SF23">
    <property type="entry name" value="PROTEASE DO-LIKE 5, CHLOROPLASTIC"/>
    <property type="match status" value="1"/>
</dbReference>
<dbReference type="EMBL" id="CP095074">
    <property type="protein sequence ID" value="UOQ92671.1"/>
    <property type="molecule type" value="Genomic_DNA"/>
</dbReference>
<dbReference type="Pfam" id="PF13365">
    <property type="entry name" value="Trypsin_2"/>
    <property type="match status" value="1"/>
</dbReference>
<dbReference type="SUPFAM" id="SSF50494">
    <property type="entry name" value="Trypsin-like serine proteases"/>
    <property type="match status" value="1"/>
</dbReference>
<dbReference type="PANTHER" id="PTHR43019">
    <property type="entry name" value="SERINE ENDOPROTEASE DEGS"/>
    <property type="match status" value="1"/>
</dbReference>
<keyword evidence="2" id="KW-0472">Membrane</keyword>
<evidence type="ECO:0000256" key="1">
    <source>
        <dbReference type="ARBA" id="ARBA00022825"/>
    </source>
</evidence>
<dbReference type="RefSeq" id="WP_244752279.1">
    <property type="nucleotide sequence ID" value="NZ_CP095074.1"/>
</dbReference>
<sequence>MRDRDDDQKPDMIDDDLYEEIDDEELYELIQEEKRKAWERERIEKEERKSKRPFPRWLFYLIAIMMVTNIVAVLPNTFSIPAIDFLVTSAKLSNDADIDRYQEAVVVVEAGQKKGTGFAIDGDGTIITNHHVIEGENRISIAFPEKGLFNAEVVEKFPEVDLAVLQAEGSDFPHLRLAKDTSFEEEESFYFIGNPLRFTGIANKGTIIGYTTLDDWSQPVLMLDAPIYRGNSGSPVINQEGKVIAVVFATLDDEQEGRVGLATPIDYYYEKTNEEPLK</sequence>
<keyword evidence="4" id="KW-1185">Reference proteome</keyword>
<protein>
    <submittedName>
        <fullName evidence="3">Serine protease</fullName>
    </submittedName>
</protein>
<evidence type="ECO:0000313" key="3">
    <source>
        <dbReference type="EMBL" id="UOQ92671.1"/>
    </source>
</evidence>
<evidence type="ECO:0000256" key="2">
    <source>
        <dbReference type="SAM" id="Phobius"/>
    </source>
</evidence>
<keyword evidence="3" id="KW-0645">Protease</keyword>
<dbReference type="InterPro" id="IPR001940">
    <property type="entry name" value="Peptidase_S1C"/>
</dbReference>
<reference evidence="3 4" key="1">
    <citation type="submission" date="2022-04" db="EMBL/GenBank/DDBJ databases">
        <title>Halobacillus sp. isolated from saltern.</title>
        <authorList>
            <person name="Won M."/>
            <person name="Lee C.-M."/>
            <person name="Woen H.-Y."/>
            <person name="Kwon S.-W."/>
        </authorList>
    </citation>
    <scope>NUCLEOTIDE SEQUENCE [LARGE SCALE GENOMIC DNA]</scope>
    <source>
        <strain evidence="3 4">SSTM10-2</strain>
    </source>
</reference>
<accession>A0ABY4GXC7</accession>